<feature type="domain" description="ABC transporter" evidence="6">
    <location>
        <begin position="2"/>
        <end position="250"/>
    </location>
</feature>
<dbReference type="EMBL" id="MORL01000003">
    <property type="protein sequence ID" value="OIN59622.1"/>
    <property type="molecule type" value="Genomic_DNA"/>
</dbReference>
<reference evidence="7 8" key="1">
    <citation type="submission" date="2016-10" db="EMBL/GenBank/DDBJ databases">
        <title>Arsenicibacter rosenii gen. nov., sp. nov., an efficient arsenic-methylating bacterium isolated from an arsenic-contaminated paddy soil.</title>
        <authorList>
            <person name="Huang K."/>
        </authorList>
    </citation>
    <scope>NUCLEOTIDE SEQUENCE [LARGE SCALE GENOMIC DNA]</scope>
    <source>
        <strain evidence="7 8">SM-1</strain>
    </source>
</reference>
<dbReference type="InterPro" id="IPR003593">
    <property type="entry name" value="AAA+_ATPase"/>
</dbReference>
<evidence type="ECO:0000313" key="7">
    <source>
        <dbReference type="EMBL" id="OIN59622.1"/>
    </source>
</evidence>
<evidence type="ECO:0000259" key="6">
    <source>
        <dbReference type="PROSITE" id="PS50893"/>
    </source>
</evidence>
<dbReference type="InterPro" id="IPR017871">
    <property type="entry name" value="ABC_transporter-like_CS"/>
</dbReference>
<dbReference type="RefSeq" id="WP_071502417.1">
    <property type="nucleotide sequence ID" value="NZ_MORL01000003.1"/>
</dbReference>
<dbReference type="PROSITE" id="PS00211">
    <property type="entry name" value="ABC_TRANSPORTER_1"/>
    <property type="match status" value="1"/>
</dbReference>
<dbReference type="Gene3D" id="3.40.50.300">
    <property type="entry name" value="P-loop containing nucleotide triphosphate hydrolases"/>
    <property type="match status" value="1"/>
</dbReference>
<protein>
    <recommendedName>
        <fullName evidence="6">ABC transporter domain-containing protein</fullName>
    </recommendedName>
</protein>
<evidence type="ECO:0000256" key="5">
    <source>
        <dbReference type="ARBA" id="ARBA00037066"/>
    </source>
</evidence>
<dbReference type="Pfam" id="PF00005">
    <property type="entry name" value="ABC_tran"/>
    <property type="match status" value="1"/>
</dbReference>
<organism evidence="7 8">
    <name type="scientific">Arsenicibacter rosenii</name>
    <dbReference type="NCBI Taxonomy" id="1750698"/>
    <lineage>
        <taxon>Bacteria</taxon>
        <taxon>Pseudomonadati</taxon>
        <taxon>Bacteroidota</taxon>
        <taxon>Cytophagia</taxon>
        <taxon>Cytophagales</taxon>
        <taxon>Spirosomataceae</taxon>
        <taxon>Arsenicibacter</taxon>
    </lineage>
</organism>
<keyword evidence="2" id="KW-0547">Nucleotide-binding</keyword>
<evidence type="ECO:0000256" key="3">
    <source>
        <dbReference type="ARBA" id="ARBA00022840"/>
    </source>
</evidence>
<dbReference type="PANTHER" id="PTHR42794:SF1">
    <property type="entry name" value="HEMIN IMPORT ATP-BINDING PROTEIN HMUV"/>
    <property type="match status" value="1"/>
</dbReference>
<dbReference type="PANTHER" id="PTHR42794">
    <property type="entry name" value="HEMIN IMPORT ATP-BINDING PROTEIN HMUV"/>
    <property type="match status" value="1"/>
</dbReference>
<dbReference type="InterPro" id="IPR027417">
    <property type="entry name" value="P-loop_NTPase"/>
</dbReference>
<gene>
    <name evidence="7" type="ORF">BLX24_07035</name>
</gene>
<dbReference type="PROSITE" id="PS50893">
    <property type="entry name" value="ABC_TRANSPORTER_2"/>
    <property type="match status" value="1"/>
</dbReference>
<dbReference type="Proteomes" id="UP000181790">
    <property type="component" value="Unassembled WGS sequence"/>
</dbReference>
<dbReference type="GO" id="GO:0016887">
    <property type="term" value="F:ATP hydrolysis activity"/>
    <property type="evidence" value="ECO:0007669"/>
    <property type="project" value="InterPro"/>
</dbReference>
<evidence type="ECO:0000256" key="2">
    <source>
        <dbReference type="ARBA" id="ARBA00022741"/>
    </source>
</evidence>
<name>A0A1S2VLJ0_9BACT</name>
<keyword evidence="4" id="KW-1278">Translocase</keyword>
<dbReference type="NCBIfam" id="NF010068">
    <property type="entry name" value="PRK13548.1"/>
    <property type="match status" value="1"/>
</dbReference>
<dbReference type="InterPro" id="IPR003439">
    <property type="entry name" value="ABC_transporter-like_ATP-bd"/>
</dbReference>
<keyword evidence="3" id="KW-0067">ATP-binding</keyword>
<comment type="function">
    <text evidence="5">Part of the ABC transporter complex HmuTUV involved in hemin import. Responsible for energy coupling to the transport system.</text>
</comment>
<evidence type="ECO:0000313" key="8">
    <source>
        <dbReference type="Proteomes" id="UP000181790"/>
    </source>
</evidence>
<dbReference type="GO" id="GO:0005524">
    <property type="term" value="F:ATP binding"/>
    <property type="evidence" value="ECO:0007669"/>
    <property type="project" value="UniProtKB-KW"/>
</dbReference>
<dbReference type="CDD" id="cd03214">
    <property type="entry name" value="ABC_Iron-Siderophores_B12_Hemin"/>
    <property type="match status" value="1"/>
</dbReference>
<proteinExistence type="predicted"/>
<comment type="caution">
    <text evidence="7">The sequence shown here is derived from an EMBL/GenBank/DDBJ whole genome shotgun (WGS) entry which is preliminary data.</text>
</comment>
<keyword evidence="8" id="KW-1185">Reference proteome</keyword>
<evidence type="ECO:0000256" key="1">
    <source>
        <dbReference type="ARBA" id="ARBA00022448"/>
    </source>
</evidence>
<dbReference type="SMART" id="SM00382">
    <property type="entry name" value="AAA"/>
    <property type="match status" value="1"/>
</dbReference>
<sequence length="278" mass="30906">MIHAQHLSYSLGGRTLLQPQTICVRPGELVAVAGANGAGKSTLLKLLSRDLAPTSGTIQLNRQALSAYPARDLAKCRAVLTQQNTLSFPFSIYELVMMGRYPHFDHQPTGQDLAVVDYVLHQTDLAHMTHRSVLSLSGGEQQRVFLARVMAQLIDYHELTHPESDSLMPKFLLLDEPTTGLDLYYQHALLQQARQLTRRGYGVVAILHDLNLVMQYADQVLLLHQGQSLAFGPPATALTPYTIRQAFGLDVQIIEQPALDYPIVIPITRQPHYQPLNA</sequence>
<keyword evidence="1" id="KW-0813">Transport</keyword>
<dbReference type="OrthoDB" id="9806726at2"/>
<evidence type="ECO:0000256" key="4">
    <source>
        <dbReference type="ARBA" id="ARBA00022967"/>
    </source>
</evidence>
<accession>A0A1S2VLJ0</accession>
<dbReference type="AlphaFoldDB" id="A0A1S2VLJ0"/>
<dbReference type="SUPFAM" id="SSF52540">
    <property type="entry name" value="P-loop containing nucleoside triphosphate hydrolases"/>
    <property type="match status" value="1"/>
</dbReference>